<dbReference type="Gene3D" id="3.40.960.10">
    <property type="entry name" value="VSR Endonuclease"/>
    <property type="match status" value="1"/>
</dbReference>
<evidence type="ECO:0000256" key="2">
    <source>
        <dbReference type="ARBA" id="ARBA00022759"/>
    </source>
</evidence>
<dbReference type="EMBL" id="PJMW01000004">
    <property type="protein sequence ID" value="PKV76457.1"/>
    <property type="molecule type" value="Genomic_DNA"/>
</dbReference>
<organism evidence="8 9">
    <name type="scientific">Nocardia fluminea</name>
    <dbReference type="NCBI Taxonomy" id="134984"/>
    <lineage>
        <taxon>Bacteria</taxon>
        <taxon>Bacillati</taxon>
        <taxon>Actinomycetota</taxon>
        <taxon>Actinomycetes</taxon>
        <taxon>Mycobacteriales</taxon>
        <taxon>Nocardiaceae</taxon>
        <taxon>Nocardia</taxon>
    </lineage>
</organism>
<proteinExistence type="inferred from homology"/>
<keyword evidence="3" id="KW-0227">DNA damage</keyword>
<dbReference type="OrthoDB" id="9801520at2"/>
<dbReference type="NCBIfam" id="TIGR00632">
    <property type="entry name" value="vsr"/>
    <property type="match status" value="1"/>
</dbReference>
<dbReference type="GO" id="GO:0016787">
    <property type="term" value="F:hydrolase activity"/>
    <property type="evidence" value="ECO:0007669"/>
    <property type="project" value="UniProtKB-KW"/>
</dbReference>
<comment type="caution">
    <text evidence="8">The sequence shown here is derived from an EMBL/GenBank/DDBJ whole genome shotgun (WGS) entry which is preliminary data.</text>
</comment>
<comment type="similarity">
    <text evidence="6">Belongs to the Vsr family.</text>
</comment>
<protein>
    <submittedName>
        <fullName evidence="8">T/G mismatch-specific endonuclease</fullName>
    </submittedName>
</protein>
<evidence type="ECO:0000256" key="5">
    <source>
        <dbReference type="ARBA" id="ARBA00023204"/>
    </source>
</evidence>
<dbReference type="GO" id="GO:0004519">
    <property type="term" value="F:endonuclease activity"/>
    <property type="evidence" value="ECO:0007669"/>
    <property type="project" value="UniProtKB-KW"/>
</dbReference>
<feature type="region of interest" description="Disordered" evidence="7">
    <location>
        <begin position="1"/>
        <end position="38"/>
    </location>
</feature>
<dbReference type="InterPro" id="IPR011335">
    <property type="entry name" value="Restrct_endonuc-II-like"/>
</dbReference>
<evidence type="ECO:0000256" key="6">
    <source>
        <dbReference type="ARBA" id="ARBA00029466"/>
    </source>
</evidence>
<keyword evidence="9" id="KW-1185">Reference proteome</keyword>
<evidence type="ECO:0000256" key="3">
    <source>
        <dbReference type="ARBA" id="ARBA00022763"/>
    </source>
</evidence>
<evidence type="ECO:0000256" key="7">
    <source>
        <dbReference type="SAM" id="MobiDB-lite"/>
    </source>
</evidence>
<dbReference type="InterPro" id="IPR004603">
    <property type="entry name" value="DNA_mismatch_endonuc_vsr"/>
</dbReference>
<feature type="compositionally biased region" description="Basic and acidic residues" evidence="7">
    <location>
        <begin position="10"/>
        <end position="19"/>
    </location>
</feature>
<evidence type="ECO:0000313" key="9">
    <source>
        <dbReference type="Proteomes" id="UP000233766"/>
    </source>
</evidence>
<evidence type="ECO:0000313" key="8">
    <source>
        <dbReference type="EMBL" id="PKV76457.1"/>
    </source>
</evidence>
<keyword evidence="4" id="KW-0378">Hydrolase</keyword>
<keyword evidence="5" id="KW-0234">DNA repair</keyword>
<evidence type="ECO:0000256" key="4">
    <source>
        <dbReference type="ARBA" id="ARBA00022801"/>
    </source>
</evidence>
<sequence>MVEGDSGVWKGDRPPDRAWRCPPNRSRRRRAVEQDRAAGGRVNRLVATSDGRVACASIELKVFSRTRRIRAYVRWSDRGKSPTRYVGEVDATTRRENLERAWRLVAEKGVLPRPPETAGSWASTPAVRAVMRANRRRDTGPELALRSSLRALGLGYRVDARPLPELGRRADIVFIGARVAVFCDGCYWHGCPEHYRPARANSAFWSSKIDGNRARDRDTDDRLTDAGWIAIRVWEHEDPHDAADRIADVVVARRMAFRSATPSRDELRDARQLSGQD</sequence>
<dbReference type="GO" id="GO:0006298">
    <property type="term" value="P:mismatch repair"/>
    <property type="evidence" value="ECO:0007669"/>
    <property type="project" value="InterPro"/>
</dbReference>
<gene>
    <name evidence="8" type="ORF">ATK86_7380</name>
</gene>
<dbReference type="SUPFAM" id="SSF52980">
    <property type="entry name" value="Restriction endonuclease-like"/>
    <property type="match status" value="1"/>
</dbReference>
<keyword evidence="1" id="KW-0540">Nuclease</keyword>
<dbReference type="Proteomes" id="UP000233766">
    <property type="component" value="Unassembled WGS sequence"/>
</dbReference>
<dbReference type="Pfam" id="PF03852">
    <property type="entry name" value="Vsr"/>
    <property type="match status" value="1"/>
</dbReference>
<keyword evidence="2 8" id="KW-0255">Endonuclease</keyword>
<name>A0A2N3V4A4_9NOCA</name>
<evidence type="ECO:0000256" key="1">
    <source>
        <dbReference type="ARBA" id="ARBA00022722"/>
    </source>
</evidence>
<dbReference type="AlphaFoldDB" id="A0A2N3V4A4"/>
<accession>A0A2N3V4A4</accession>
<reference evidence="8 9" key="1">
    <citation type="submission" date="2017-12" db="EMBL/GenBank/DDBJ databases">
        <title>Sequencing the genomes of 1000 Actinobacteria strains.</title>
        <authorList>
            <person name="Klenk H.-P."/>
        </authorList>
    </citation>
    <scope>NUCLEOTIDE SEQUENCE [LARGE SCALE GENOMIC DNA]</scope>
    <source>
        <strain evidence="8 9">DSM 44489</strain>
    </source>
</reference>